<dbReference type="Proteomes" id="UP000271098">
    <property type="component" value="Unassembled WGS sequence"/>
</dbReference>
<name>A0A3P6RCD8_9BILA</name>
<dbReference type="EMBL" id="UYRT01006031">
    <property type="protein sequence ID" value="VDK39798.1"/>
    <property type="molecule type" value="Genomic_DNA"/>
</dbReference>
<dbReference type="AlphaFoldDB" id="A0A3P6RCD8"/>
<dbReference type="OrthoDB" id="5842615at2759"/>
<organism evidence="1 2">
    <name type="scientific">Gongylonema pulchrum</name>
    <dbReference type="NCBI Taxonomy" id="637853"/>
    <lineage>
        <taxon>Eukaryota</taxon>
        <taxon>Metazoa</taxon>
        <taxon>Ecdysozoa</taxon>
        <taxon>Nematoda</taxon>
        <taxon>Chromadorea</taxon>
        <taxon>Rhabditida</taxon>
        <taxon>Spirurina</taxon>
        <taxon>Spiruromorpha</taxon>
        <taxon>Spiruroidea</taxon>
        <taxon>Gongylonematidae</taxon>
        <taxon>Gongylonema</taxon>
    </lineage>
</organism>
<reference evidence="1 2" key="1">
    <citation type="submission" date="2018-11" db="EMBL/GenBank/DDBJ databases">
        <authorList>
            <consortium name="Pathogen Informatics"/>
        </authorList>
    </citation>
    <scope>NUCLEOTIDE SEQUENCE [LARGE SCALE GENOMIC DNA]</scope>
</reference>
<proteinExistence type="predicted"/>
<keyword evidence="2" id="KW-1185">Reference proteome</keyword>
<evidence type="ECO:0000313" key="2">
    <source>
        <dbReference type="Proteomes" id="UP000271098"/>
    </source>
</evidence>
<gene>
    <name evidence="1" type="ORF">GPUH_LOCUS3498</name>
</gene>
<protein>
    <submittedName>
        <fullName evidence="1">Uncharacterized protein</fullName>
    </submittedName>
</protein>
<accession>A0A3P6RCD8</accession>
<sequence length="89" mass="9977">MQGLGSIYLFRNHTEVESFDRYSNTGYKSLRPGHQYEIGARECDGFISNTFSSASSSAPGYSSRYQADFYASFTSFLEIKLSVAGAFNW</sequence>
<evidence type="ECO:0000313" key="1">
    <source>
        <dbReference type="EMBL" id="VDK39798.1"/>
    </source>
</evidence>